<feature type="transmembrane region" description="Helical" evidence="5">
    <location>
        <begin position="65"/>
        <end position="84"/>
    </location>
</feature>
<evidence type="ECO:0000256" key="5">
    <source>
        <dbReference type="SAM" id="Phobius"/>
    </source>
</evidence>
<evidence type="ECO:0008006" key="10">
    <source>
        <dbReference type="Google" id="ProtNLM"/>
    </source>
</evidence>
<evidence type="ECO:0000259" key="7">
    <source>
        <dbReference type="SMART" id="SM01086"/>
    </source>
</evidence>
<evidence type="ECO:0000259" key="6">
    <source>
        <dbReference type="SMART" id="SM00382"/>
    </source>
</evidence>
<feature type="domain" description="AAA+ ATPase" evidence="6">
    <location>
        <begin position="581"/>
        <end position="722"/>
    </location>
</feature>
<comment type="caution">
    <text evidence="8">The sequence shown here is derived from an EMBL/GenBank/DDBJ whole genome shotgun (WGS) entry which is preliminary data.</text>
</comment>
<dbReference type="EMBL" id="PEXI01000011">
    <property type="protein sequence ID" value="PIU24589.1"/>
    <property type="molecule type" value="Genomic_DNA"/>
</dbReference>
<dbReference type="SMART" id="SM01086">
    <property type="entry name" value="ClpB_D2-small"/>
    <property type="match status" value="1"/>
</dbReference>
<dbReference type="GO" id="GO:0005737">
    <property type="term" value="C:cytoplasm"/>
    <property type="evidence" value="ECO:0007669"/>
    <property type="project" value="TreeGrafter"/>
</dbReference>
<keyword evidence="4" id="KW-0143">Chaperone</keyword>
<dbReference type="CDD" id="cd00009">
    <property type="entry name" value="AAA"/>
    <property type="match status" value="1"/>
</dbReference>
<dbReference type="GO" id="GO:0034605">
    <property type="term" value="P:cellular response to heat"/>
    <property type="evidence" value="ECO:0007669"/>
    <property type="project" value="TreeGrafter"/>
</dbReference>
<keyword evidence="5" id="KW-0812">Transmembrane</keyword>
<evidence type="ECO:0000256" key="4">
    <source>
        <dbReference type="ARBA" id="ARBA00023186"/>
    </source>
</evidence>
<evidence type="ECO:0000256" key="3">
    <source>
        <dbReference type="ARBA" id="ARBA00022840"/>
    </source>
</evidence>
<keyword evidence="1" id="KW-0677">Repeat</keyword>
<dbReference type="GO" id="GO:0005524">
    <property type="term" value="F:ATP binding"/>
    <property type="evidence" value="ECO:0007669"/>
    <property type="project" value="UniProtKB-KW"/>
</dbReference>
<dbReference type="InterPro" id="IPR019489">
    <property type="entry name" value="Clp_ATPase_C"/>
</dbReference>
<dbReference type="InterPro" id="IPR003593">
    <property type="entry name" value="AAA+_ATPase"/>
</dbReference>
<feature type="domain" description="AAA+ ATPase" evidence="6">
    <location>
        <begin position="306"/>
        <end position="449"/>
    </location>
</feature>
<keyword evidence="2" id="KW-0547">Nucleotide-binding</keyword>
<evidence type="ECO:0000256" key="2">
    <source>
        <dbReference type="ARBA" id="ARBA00022741"/>
    </source>
</evidence>
<feature type="domain" description="Clp ATPase C-terminal" evidence="7">
    <location>
        <begin position="752"/>
        <end position="840"/>
    </location>
</feature>
<sequence length="840" mass="93086">MNISFKMNFSGSRIAKLVRVNQLFSSIFGKFISLIFWIFGIGVVIIWFSYLLNMSFSEYFGLDQILLALFLIFISIRSFLRFFVHSPEILTPKKFKEMVASGVQVNIVDAFSVSLARALISLGNDLEEANISEVLKQIVKSADSDFIFYRIGQNKEQILSILEKEKSPSGVRFATLAERALEIAILEDHEQIEIGDMLVALADAEMIFSSYLSLSEINISSADLANVVYWKTEVVKKYEERHISFDPKHLHLTGGIGKDWAFGYTPDLDHFSVDITTSLERQGLGFELVGHDKEIGLLEQALNRSVGANAILVGEPGVGKRTTVLGFAKKIDEGKSLPNLAHKHVIELNVDLLISGLSGPGEFTERITRVFTQAANAGNVVIFIDGIEKILSSGETGKIDATSVLVPFLSYPEISFIGATDISSFSNLIAGNTALSQRFEKIDITEPTDEEMVRILEDVAPGIEAHFSIAVTYQAIKEIVKLAKKYILDQPNPEKSISILESSANTLSNSRDKILLAKVVDEYVTQKTNIPVTEASGKEKEVLVNLETQLRNRIVGQQKAVKAVSGALRRARAGVTESKKPIGSFLFLGPTGVGKTETAKALAEVYFGSESSMIRFDMSEYQNKEDVYRLIGSPAGYSQKIEGELVAKVRNNPFSLILFDEIEKASPDILNLFLQILDEGFITSSAGRKVYFKNTIIIATSNAGANLIRKLTGQNIDYDSARKQVVDFVQNQGIFRPEFINRFTEVVYYSPLSKLEIKEVAKMMIRKLAKEIGETKGVILKVEVTALEKLAELGYDPEMGARPMARVIAEQVENSLAEKILRGQAKKDSEVVFRLSDIKA</sequence>
<dbReference type="Gene3D" id="3.40.50.300">
    <property type="entry name" value="P-loop containing nucleotide triphosphate hydrolases"/>
    <property type="match status" value="2"/>
</dbReference>
<dbReference type="InterPro" id="IPR050130">
    <property type="entry name" value="ClpA_ClpB"/>
</dbReference>
<gene>
    <name evidence="8" type="ORF">COT12_00240</name>
</gene>
<dbReference type="PANTHER" id="PTHR11638">
    <property type="entry name" value="ATP-DEPENDENT CLP PROTEASE"/>
    <property type="match status" value="1"/>
</dbReference>
<dbReference type="Pfam" id="PF17871">
    <property type="entry name" value="AAA_lid_9"/>
    <property type="match status" value="1"/>
</dbReference>
<evidence type="ECO:0000313" key="8">
    <source>
        <dbReference type="EMBL" id="PIU24589.1"/>
    </source>
</evidence>
<dbReference type="GO" id="GO:0016887">
    <property type="term" value="F:ATP hydrolysis activity"/>
    <property type="evidence" value="ECO:0007669"/>
    <property type="project" value="InterPro"/>
</dbReference>
<dbReference type="Pfam" id="PF07724">
    <property type="entry name" value="AAA_2"/>
    <property type="match status" value="1"/>
</dbReference>
<keyword evidence="5" id="KW-1133">Transmembrane helix</keyword>
<proteinExistence type="predicted"/>
<reference evidence="9" key="1">
    <citation type="submission" date="2017-09" db="EMBL/GenBank/DDBJ databases">
        <title>Depth-based differentiation of microbial function through sediment-hosted aquifers and enrichment of novel symbionts in the deep terrestrial subsurface.</title>
        <authorList>
            <person name="Probst A.J."/>
            <person name="Ladd B."/>
            <person name="Jarett J.K."/>
            <person name="Geller-Mcgrath D.E."/>
            <person name="Sieber C.M.K."/>
            <person name="Emerson J.B."/>
            <person name="Anantharaman K."/>
            <person name="Thomas B.C."/>
            <person name="Malmstrom R."/>
            <person name="Stieglmeier M."/>
            <person name="Klingl A."/>
            <person name="Woyke T."/>
            <person name="Ryan C.M."/>
            <person name="Banfield J.F."/>
        </authorList>
    </citation>
    <scope>NUCLEOTIDE SEQUENCE [LARGE SCALE GENOMIC DNA]</scope>
</reference>
<dbReference type="PRINTS" id="PR00300">
    <property type="entry name" value="CLPPROTEASEA"/>
</dbReference>
<dbReference type="Pfam" id="PF10431">
    <property type="entry name" value="ClpB_D2-small"/>
    <property type="match status" value="1"/>
</dbReference>
<accession>A0A2M6YD23</accession>
<dbReference type="Pfam" id="PF00004">
    <property type="entry name" value="AAA"/>
    <property type="match status" value="1"/>
</dbReference>
<dbReference type="InterPro" id="IPR001270">
    <property type="entry name" value="ClpA/B"/>
</dbReference>
<dbReference type="InterPro" id="IPR027417">
    <property type="entry name" value="P-loop_NTPase"/>
</dbReference>
<keyword evidence="3" id="KW-0067">ATP-binding</keyword>
<dbReference type="CDD" id="cd19499">
    <property type="entry name" value="RecA-like_ClpB_Hsp104-like"/>
    <property type="match status" value="1"/>
</dbReference>
<dbReference type="Proteomes" id="UP000229896">
    <property type="component" value="Unassembled WGS sequence"/>
</dbReference>
<name>A0A2M6YD23_9BACT</name>
<dbReference type="InterPro" id="IPR041546">
    <property type="entry name" value="ClpA/ClpB_AAA_lid"/>
</dbReference>
<evidence type="ECO:0000256" key="1">
    <source>
        <dbReference type="ARBA" id="ARBA00022737"/>
    </source>
</evidence>
<evidence type="ECO:0000313" key="9">
    <source>
        <dbReference type="Proteomes" id="UP000229896"/>
    </source>
</evidence>
<dbReference type="SMART" id="SM00382">
    <property type="entry name" value="AAA"/>
    <property type="match status" value="2"/>
</dbReference>
<organism evidence="8 9">
    <name type="scientific">Candidatus Berkelbacteria bacterium CG08_land_8_20_14_0_20_39_8</name>
    <dbReference type="NCBI Taxonomy" id="1974511"/>
    <lineage>
        <taxon>Bacteria</taxon>
        <taxon>Candidatus Berkelbacteria</taxon>
    </lineage>
</organism>
<feature type="transmembrane region" description="Helical" evidence="5">
    <location>
        <begin position="31"/>
        <end position="53"/>
    </location>
</feature>
<dbReference type="AlphaFoldDB" id="A0A2M6YD23"/>
<dbReference type="Gene3D" id="1.10.8.60">
    <property type="match status" value="2"/>
</dbReference>
<keyword evidence="5" id="KW-0472">Membrane</keyword>
<dbReference type="InterPro" id="IPR003959">
    <property type="entry name" value="ATPase_AAA_core"/>
</dbReference>
<protein>
    <recommendedName>
        <fullName evidence="10">Clp R domain-containing protein</fullName>
    </recommendedName>
</protein>
<dbReference type="SUPFAM" id="SSF52540">
    <property type="entry name" value="P-loop containing nucleoside triphosphate hydrolases"/>
    <property type="match status" value="2"/>
</dbReference>
<dbReference type="PANTHER" id="PTHR11638:SF18">
    <property type="entry name" value="HEAT SHOCK PROTEIN 104"/>
    <property type="match status" value="1"/>
</dbReference>